<proteinExistence type="predicted"/>
<evidence type="ECO:0000313" key="1">
    <source>
        <dbReference type="EMBL" id="BES96068.1"/>
    </source>
</evidence>
<name>A0ABN7AVU3_9HEMI</name>
<organism evidence="1 2">
    <name type="scientific">Nesidiocoris tenuis</name>
    <dbReference type="NCBI Taxonomy" id="355587"/>
    <lineage>
        <taxon>Eukaryota</taxon>
        <taxon>Metazoa</taxon>
        <taxon>Ecdysozoa</taxon>
        <taxon>Arthropoda</taxon>
        <taxon>Hexapoda</taxon>
        <taxon>Insecta</taxon>
        <taxon>Pterygota</taxon>
        <taxon>Neoptera</taxon>
        <taxon>Paraneoptera</taxon>
        <taxon>Hemiptera</taxon>
        <taxon>Heteroptera</taxon>
        <taxon>Panheteroptera</taxon>
        <taxon>Cimicomorpha</taxon>
        <taxon>Miridae</taxon>
        <taxon>Dicyphina</taxon>
        <taxon>Nesidiocoris</taxon>
    </lineage>
</organism>
<protein>
    <submittedName>
        <fullName evidence="1">Uncharacterized protein</fullName>
    </submittedName>
</protein>
<dbReference type="Proteomes" id="UP001307889">
    <property type="component" value="Chromosome 6"/>
</dbReference>
<evidence type="ECO:0000313" key="2">
    <source>
        <dbReference type="Proteomes" id="UP001307889"/>
    </source>
</evidence>
<gene>
    <name evidence="1" type="ORF">NTJ_08877</name>
</gene>
<dbReference type="EMBL" id="AP028914">
    <property type="protein sequence ID" value="BES96068.1"/>
    <property type="molecule type" value="Genomic_DNA"/>
</dbReference>
<accession>A0ABN7AVU3</accession>
<reference evidence="1 2" key="1">
    <citation type="submission" date="2023-09" db="EMBL/GenBank/DDBJ databases">
        <title>Nesidiocoris tenuis whole genome shotgun sequence.</title>
        <authorList>
            <person name="Shibata T."/>
            <person name="Shimoda M."/>
            <person name="Kobayashi T."/>
            <person name="Uehara T."/>
        </authorList>
    </citation>
    <scope>NUCLEOTIDE SEQUENCE [LARGE SCALE GENOMIC DNA]</scope>
    <source>
        <strain evidence="1 2">Japan</strain>
    </source>
</reference>
<sequence>MSADALLPHHHHHHLLHDPATNLLGLGRYPRHPLISPDQLLAAAHGGLPHHDHHTLGLLGHHDHHTLGLLGHHDHHPLARHHRSNQLDSRHYIDMFMHEQDGVSPLDIPLDSSYTHHPNRWEWGV</sequence>
<keyword evidence="2" id="KW-1185">Reference proteome</keyword>